<sequence length="420" mass="43897">MTTVEALACERCGRRYAPDDVEYTCPEHDGVAGILDVRYDYEALRERAADALAGPTEDLWTYEPLLPVDGDPVRLGAGGTDLLDAPALGDALGVDARVKNETTNPTGSNKDRGSAVVVSRARQQGHDVVACASTGNAAASLAGYAARAGLDCRIFVPADLPEAKAVQPRLYGATVLGVDGTYADAYELCREVSAERGWYNRNAAMNPYAVEGKRTLGFELAEQAPDADWVVMPMGNGCSLAGAWKGLRDFERMGLLDDAPRMLGVQAEGATAIYDRFVAESEDTDAEPVDAARVADGGERSSGEADETTADSIDVSVPHNAGKACRALRESDGDAVVVSDAEILDAQRLLGECEGVFAEPASAAAVAGVRTARDRGTVESGERVVVVATGTGLKDTASARQAVDDVIAVDAAGEGLPDDI</sequence>
<evidence type="ECO:0000256" key="11">
    <source>
        <dbReference type="SAM" id="MobiDB-lite"/>
    </source>
</evidence>
<dbReference type="InterPro" id="IPR026260">
    <property type="entry name" value="Thr_Synthase_bac/arc"/>
</dbReference>
<comment type="cofactor">
    <cofactor evidence="1 8 9">
        <name>pyridoxal 5'-phosphate</name>
        <dbReference type="ChEBI" id="CHEBI:597326"/>
    </cofactor>
</comment>
<evidence type="ECO:0000256" key="1">
    <source>
        <dbReference type="ARBA" id="ARBA00001933"/>
    </source>
</evidence>
<dbReference type="GO" id="GO:0009088">
    <property type="term" value="P:threonine biosynthetic process"/>
    <property type="evidence" value="ECO:0007669"/>
    <property type="project" value="UniProtKB-UniRule"/>
</dbReference>
<reference evidence="13 14" key="1">
    <citation type="journal article" date="2019" name="Int. J. Syst. Evol. Microbiol.">
        <title>The Global Catalogue of Microorganisms (GCM) 10K type strain sequencing project: providing services to taxonomists for standard genome sequencing and annotation.</title>
        <authorList>
            <consortium name="The Broad Institute Genomics Platform"/>
            <consortium name="The Broad Institute Genome Sequencing Center for Infectious Disease"/>
            <person name="Wu L."/>
            <person name="Ma J."/>
        </authorList>
    </citation>
    <scope>NUCLEOTIDE SEQUENCE [LARGE SCALE GENOMIC DNA]</scope>
    <source>
        <strain evidence="13 14">XZYJT29</strain>
    </source>
</reference>
<dbReference type="GeneID" id="78818543"/>
<comment type="pathway">
    <text evidence="8">Amino-acid biosynthesis; L-threonine biosynthesis; L-threonine from L-aspartate: step 5/5.</text>
</comment>
<keyword evidence="8" id="KW-0791">Threonine biosynthesis</keyword>
<dbReference type="EC" id="4.2.3.1" evidence="7 8"/>
<keyword evidence="5 8" id="KW-0456">Lyase</keyword>
<dbReference type="PANTHER" id="PTHR48078">
    <property type="entry name" value="THREONINE DEHYDRATASE, MITOCHONDRIAL-RELATED"/>
    <property type="match status" value="1"/>
</dbReference>
<dbReference type="InterPro" id="IPR036052">
    <property type="entry name" value="TrpB-like_PALP_sf"/>
</dbReference>
<dbReference type="NCBIfam" id="TIGR00260">
    <property type="entry name" value="thrC"/>
    <property type="match status" value="1"/>
</dbReference>
<gene>
    <name evidence="13" type="primary">thrC</name>
    <name evidence="13" type="ORF">ACFQMA_00465</name>
</gene>
<evidence type="ECO:0000259" key="12">
    <source>
        <dbReference type="Pfam" id="PF00291"/>
    </source>
</evidence>
<evidence type="ECO:0000256" key="7">
    <source>
        <dbReference type="NCBIfam" id="TIGR00260"/>
    </source>
</evidence>
<dbReference type="InterPro" id="IPR001926">
    <property type="entry name" value="TrpB-like_PALP"/>
</dbReference>
<dbReference type="PIRSF" id="PIRSF038945">
    <property type="entry name" value="Thr_synthase"/>
    <property type="match status" value="1"/>
</dbReference>
<dbReference type="Gene3D" id="3.40.50.1100">
    <property type="match status" value="2"/>
</dbReference>
<feature type="binding site" evidence="9">
    <location>
        <position position="389"/>
    </location>
    <ligand>
        <name>pyridoxal 5'-phosphate</name>
        <dbReference type="ChEBI" id="CHEBI:597326"/>
    </ligand>
</feature>
<dbReference type="InterPro" id="IPR050147">
    <property type="entry name" value="Ser/Thr_Dehydratase"/>
</dbReference>
<keyword evidence="4 8" id="KW-0663">Pyridoxal phosphate</keyword>
<name>A0ABD5XWH0_9EURY</name>
<evidence type="ECO:0000256" key="5">
    <source>
        <dbReference type="ARBA" id="ARBA00023239"/>
    </source>
</evidence>
<evidence type="ECO:0000256" key="8">
    <source>
        <dbReference type="PIRNR" id="PIRNR038945"/>
    </source>
</evidence>
<dbReference type="InterPro" id="IPR004450">
    <property type="entry name" value="Thr_synthase-like"/>
</dbReference>
<evidence type="ECO:0000313" key="14">
    <source>
        <dbReference type="Proteomes" id="UP001596432"/>
    </source>
</evidence>
<evidence type="ECO:0000256" key="9">
    <source>
        <dbReference type="PIRSR" id="PIRSR038945-1"/>
    </source>
</evidence>
<evidence type="ECO:0000256" key="3">
    <source>
        <dbReference type="ARBA" id="ARBA00018679"/>
    </source>
</evidence>
<feature type="domain" description="Tryptophan synthase beta chain-like PALP" evidence="12">
    <location>
        <begin position="74"/>
        <end position="390"/>
    </location>
</feature>
<comment type="similarity">
    <text evidence="2 8">Belongs to the threonine synthase family.</text>
</comment>
<dbReference type="CDD" id="cd01563">
    <property type="entry name" value="Thr-synth_1"/>
    <property type="match status" value="1"/>
</dbReference>
<protein>
    <recommendedName>
        <fullName evidence="3 7">Threonine synthase</fullName>
        <ecNumber evidence="7 8">4.2.3.1</ecNumber>
    </recommendedName>
</protein>
<keyword evidence="14" id="KW-1185">Reference proteome</keyword>
<proteinExistence type="inferred from homology"/>
<feature type="modified residue" description="N6-(pyridoxal phosphate)lysine" evidence="10">
    <location>
        <position position="110"/>
    </location>
</feature>
<comment type="function">
    <text evidence="8">Catalyzes the gamma-elimination of phosphate from L-phosphohomoserine and the beta-addition of water to produce L-threonine.</text>
</comment>
<dbReference type="GO" id="GO:0004795">
    <property type="term" value="F:threonine synthase activity"/>
    <property type="evidence" value="ECO:0007669"/>
    <property type="project" value="UniProtKB-UniRule"/>
</dbReference>
<organism evidence="13 14">
    <name type="scientific">Halosimplex aquaticum</name>
    <dbReference type="NCBI Taxonomy" id="3026162"/>
    <lineage>
        <taxon>Archaea</taxon>
        <taxon>Methanobacteriati</taxon>
        <taxon>Methanobacteriota</taxon>
        <taxon>Stenosarchaea group</taxon>
        <taxon>Halobacteria</taxon>
        <taxon>Halobacteriales</taxon>
        <taxon>Haloarculaceae</taxon>
        <taxon>Halosimplex</taxon>
    </lineage>
</organism>
<dbReference type="PANTHER" id="PTHR48078:SF6">
    <property type="entry name" value="L-THREONINE DEHYDRATASE CATABOLIC TDCB"/>
    <property type="match status" value="1"/>
</dbReference>
<feature type="region of interest" description="Disordered" evidence="11">
    <location>
        <begin position="283"/>
        <end position="311"/>
    </location>
</feature>
<evidence type="ECO:0000256" key="2">
    <source>
        <dbReference type="ARBA" id="ARBA00005517"/>
    </source>
</evidence>
<dbReference type="Pfam" id="PF00291">
    <property type="entry name" value="PALP"/>
    <property type="match status" value="1"/>
</dbReference>
<comment type="caution">
    <text evidence="13">The sequence shown here is derived from an EMBL/GenBank/DDBJ whole genome shotgun (WGS) entry which is preliminary data.</text>
</comment>
<dbReference type="Proteomes" id="UP001596432">
    <property type="component" value="Unassembled WGS sequence"/>
</dbReference>
<dbReference type="SUPFAM" id="SSF53686">
    <property type="entry name" value="Tryptophan synthase beta subunit-like PLP-dependent enzymes"/>
    <property type="match status" value="1"/>
</dbReference>
<comment type="catalytic activity">
    <reaction evidence="6 8">
        <text>O-phospho-L-homoserine + H2O = L-threonine + phosphate</text>
        <dbReference type="Rhea" id="RHEA:10840"/>
        <dbReference type="ChEBI" id="CHEBI:15377"/>
        <dbReference type="ChEBI" id="CHEBI:43474"/>
        <dbReference type="ChEBI" id="CHEBI:57590"/>
        <dbReference type="ChEBI" id="CHEBI:57926"/>
        <dbReference type="EC" id="4.2.3.1"/>
    </reaction>
</comment>
<dbReference type="RefSeq" id="WP_274323938.1">
    <property type="nucleotide sequence ID" value="NZ_CP118158.1"/>
</dbReference>
<dbReference type="AlphaFoldDB" id="A0ABD5XWH0"/>
<evidence type="ECO:0000313" key="13">
    <source>
        <dbReference type="EMBL" id="MFC7138306.1"/>
    </source>
</evidence>
<feature type="binding site" evidence="9">
    <location>
        <position position="136"/>
    </location>
    <ligand>
        <name>pyridoxal 5'-phosphate</name>
        <dbReference type="ChEBI" id="CHEBI:597326"/>
    </ligand>
</feature>
<keyword evidence="8" id="KW-0028">Amino-acid biosynthesis</keyword>
<evidence type="ECO:0000256" key="10">
    <source>
        <dbReference type="PIRSR" id="PIRSR038945-2"/>
    </source>
</evidence>
<accession>A0ABD5XWH0</accession>
<evidence type="ECO:0000256" key="6">
    <source>
        <dbReference type="ARBA" id="ARBA00049144"/>
    </source>
</evidence>
<dbReference type="EMBL" id="JBHTAS010000001">
    <property type="protein sequence ID" value="MFC7138306.1"/>
    <property type="molecule type" value="Genomic_DNA"/>
</dbReference>
<evidence type="ECO:0000256" key="4">
    <source>
        <dbReference type="ARBA" id="ARBA00022898"/>
    </source>
</evidence>